<gene>
    <name evidence="2" type="ORF">M3P19_06785</name>
</gene>
<evidence type="ECO:0000313" key="3">
    <source>
        <dbReference type="Proteomes" id="UP001203607"/>
    </source>
</evidence>
<dbReference type="Gene3D" id="1.20.1290.10">
    <property type="entry name" value="AhpD-like"/>
    <property type="match status" value="1"/>
</dbReference>
<proteinExistence type="predicted"/>
<reference evidence="2 3" key="1">
    <citation type="submission" date="2022-05" db="EMBL/GenBank/DDBJ databases">
        <authorList>
            <person name="Park J.-S."/>
        </authorList>
    </citation>
    <scope>NUCLEOTIDE SEQUENCE [LARGE SCALE GENOMIC DNA]</scope>
    <source>
        <strain evidence="2 3">2012CJ35-5</strain>
    </source>
</reference>
<feature type="domain" description="Carboxymuconolactone decarboxylase-like" evidence="1">
    <location>
        <begin position="48"/>
        <end position="112"/>
    </location>
</feature>
<sequence>METLQNVEFKIRTIEDAPEASKSILTAAKSAYGFDANLLGLMANHPALLYAYWEGDKFLTKNSVLTAKERQIAFLASSYENNCRYCMAAHSSIAQMHRVSQENIDALREGRELPDKKLNALSEYVKATTTKRGQVSNEDINKFLNAGYPKEAMLEVITIVGFKVMTNYMDHLAQTPVDVPFQANLWEVK</sequence>
<dbReference type="Pfam" id="PF02627">
    <property type="entry name" value="CMD"/>
    <property type="match status" value="1"/>
</dbReference>
<evidence type="ECO:0000259" key="1">
    <source>
        <dbReference type="Pfam" id="PF02627"/>
    </source>
</evidence>
<dbReference type="RefSeq" id="WP_249656899.1">
    <property type="nucleotide sequence ID" value="NZ_JAMFMA010000002.1"/>
</dbReference>
<dbReference type="Proteomes" id="UP001203607">
    <property type="component" value="Unassembled WGS sequence"/>
</dbReference>
<dbReference type="PANTHER" id="PTHR35446">
    <property type="entry name" value="SI:CH211-175M2.5"/>
    <property type="match status" value="1"/>
</dbReference>
<organism evidence="2 3">
    <name type="scientific">Flagellimonas spongiicola</name>
    <dbReference type="NCBI Taxonomy" id="2942208"/>
    <lineage>
        <taxon>Bacteria</taxon>
        <taxon>Pseudomonadati</taxon>
        <taxon>Bacteroidota</taxon>
        <taxon>Flavobacteriia</taxon>
        <taxon>Flavobacteriales</taxon>
        <taxon>Flavobacteriaceae</taxon>
        <taxon>Flagellimonas</taxon>
    </lineage>
</organism>
<comment type="caution">
    <text evidence="2">The sequence shown here is derived from an EMBL/GenBank/DDBJ whole genome shotgun (WGS) entry which is preliminary data.</text>
</comment>
<dbReference type="PANTHER" id="PTHR35446:SF3">
    <property type="entry name" value="CMD DOMAIN-CONTAINING PROTEIN"/>
    <property type="match status" value="1"/>
</dbReference>
<dbReference type="SUPFAM" id="SSF69118">
    <property type="entry name" value="AhpD-like"/>
    <property type="match status" value="1"/>
</dbReference>
<protein>
    <submittedName>
        <fullName evidence="2">Carboxymuconolactone decarboxylase family protein</fullName>
    </submittedName>
</protein>
<dbReference type="NCBIfam" id="TIGR00778">
    <property type="entry name" value="ahpD_dom"/>
    <property type="match status" value="1"/>
</dbReference>
<dbReference type="InterPro" id="IPR003779">
    <property type="entry name" value="CMD-like"/>
</dbReference>
<dbReference type="InterPro" id="IPR004675">
    <property type="entry name" value="AhpD_core"/>
</dbReference>
<accession>A0ABT0PQN7</accession>
<evidence type="ECO:0000313" key="2">
    <source>
        <dbReference type="EMBL" id="MCL6273707.1"/>
    </source>
</evidence>
<name>A0ABT0PQN7_9FLAO</name>
<dbReference type="EMBL" id="JAMFMA010000002">
    <property type="protein sequence ID" value="MCL6273707.1"/>
    <property type="molecule type" value="Genomic_DNA"/>
</dbReference>
<dbReference type="InterPro" id="IPR029032">
    <property type="entry name" value="AhpD-like"/>
</dbReference>
<keyword evidence="3" id="KW-1185">Reference proteome</keyword>